<evidence type="ECO:0000313" key="17">
    <source>
        <dbReference type="Proteomes" id="UP001187531"/>
    </source>
</evidence>
<evidence type="ECO:0000256" key="12">
    <source>
        <dbReference type="ARBA" id="ARBA00047268"/>
    </source>
</evidence>
<dbReference type="InterPro" id="IPR008139">
    <property type="entry name" value="SaposinB_dom"/>
</dbReference>
<evidence type="ECO:0000256" key="5">
    <source>
        <dbReference type="ARBA" id="ARBA00022723"/>
    </source>
</evidence>
<evidence type="ECO:0000256" key="3">
    <source>
        <dbReference type="ARBA" id="ARBA00008234"/>
    </source>
</evidence>
<proteinExistence type="inferred from homology"/>
<dbReference type="FunFam" id="3.60.21.10:FF:000077">
    <property type="entry name" value="Sphingomyelin phosphodiesterase"/>
    <property type="match status" value="1"/>
</dbReference>
<evidence type="ECO:0000256" key="6">
    <source>
        <dbReference type="ARBA" id="ARBA00022729"/>
    </source>
</evidence>
<comment type="subcellular location">
    <subcellularLocation>
        <location evidence="2">Secreted</location>
    </subcellularLocation>
</comment>
<dbReference type="Gene3D" id="1.10.225.10">
    <property type="entry name" value="Saposin-like"/>
    <property type="match status" value="1"/>
</dbReference>
<evidence type="ECO:0000313" key="16">
    <source>
        <dbReference type="EMBL" id="KAK2727956.1"/>
    </source>
</evidence>
<sequence>MMKVRFKSIGDFAVFAIIVVSVTSTPLTPGANYKAPFYWQYGEKDYQHNSKLPSVDVPFRRPRSTSKSFEETKTILRPAMESAAKKLEDLDPKEFNFTAIMKEIDELPEPNDRAGRGSRGIPAFLGNAFKLMNIKAVMEELETSVMSSVSCNACKAGVGLLQHYVDAGKNHAEIISAAVKVCITMKIESKRVCEGIIHLMGDEVLYVMSRLVLTADEICGFVIGDVCGHPFNPYHEWEVILPPIPKPVTRAVVPVEDAPALKVLHLSDTHLDPYYVEGTNAACNEPLCCRITSGYSKSVVDGAGYWGDYRKCDMPRRTLESMFQHIATQHPDLDYIVWTGDIPPHDVWNQTRKENIHVLRETVQLFNFYFPNTRVFPALGNHESVPVNSFPPPFVESYQSVDWLYKELELQWRKWLPASASPTVLKGGFYSVLAKPGFRIISLNMNFCNNKNWWLLLNSTDPVQELQWLIYELQSAEFNGEKVHILGHIPPGHSDCLKVWSHNYYRIINRYEATVTAQFFGHTHFDEYEVFYDEDFRSRATNIAYIGPSVSPYYGLNPGYRVYKIDGDYKTSTRAVVDHENWVMNLAEANRYPHLPPRWYKLYSAKEAYGMTSLSPQEWDSLVYRMAMDDDLFQNYYWFYWKGSSARQLCDADCKKRLLCDLKSGRSNDRVETCNEIEQQLDSKNAKSWRSWLRKSGLGITYVFTFVAGLGWLGSSVGSLFG</sequence>
<keyword evidence="7" id="KW-0378">Hydrolase</keyword>
<comment type="caution">
    <text evidence="16">The sequence shown here is derived from an EMBL/GenBank/DDBJ whole genome shotgun (WGS) entry which is preliminary data.</text>
</comment>
<dbReference type="GO" id="GO:0005764">
    <property type="term" value="C:lysosome"/>
    <property type="evidence" value="ECO:0007669"/>
    <property type="project" value="TreeGrafter"/>
</dbReference>
<evidence type="ECO:0000256" key="7">
    <source>
        <dbReference type="ARBA" id="ARBA00022801"/>
    </source>
</evidence>
<accession>A0AA88IJ62</accession>
<dbReference type="AlphaFoldDB" id="A0AA88IJ62"/>
<evidence type="ECO:0000256" key="10">
    <source>
        <dbReference type="ARBA" id="ARBA00023180"/>
    </source>
</evidence>
<evidence type="ECO:0000256" key="11">
    <source>
        <dbReference type="ARBA" id="ARBA00023295"/>
    </source>
</evidence>
<feature type="transmembrane region" description="Helical" evidence="14">
    <location>
        <begin position="700"/>
        <end position="721"/>
    </location>
</feature>
<dbReference type="GO" id="GO:0016020">
    <property type="term" value="C:membrane"/>
    <property type="evidence" value="ECO:0007669"/>
    <property type="project" value="GOC"/>
</dbReference>
<evidence type="ECO:0000256" key="13">
    <source>
        <dbReference type="ARBA" id="ARBA00059094"/>
    </source>
</evidence>
<keyword evidence="8" id="KW-0862">Zinc</keyword>
<dbReference type="InterPro" id="IPR045473">
    <property type="entry name" value="ASM_C"/>
</dbReference>
<dbReference type="InterPro" id="IPR029052">
    <property type="entry name" value="Metallo-depent_PP-like"/>
</dbReference>
<name>A0AA88IJ62_ARTSF</name>
<dbReference type="GO" id="GO:0006685">
    <property type="term" value="P:sphingomyelin catabolic process"/>
    <property type="evidence" value="ECO:0007669"/>
    <property type="project" value="TreeGrafter"/>
</dbReference>
<keyword evidence="5" id="KW-0479">Metal-binding</keyword>
<keyword evidence="14" id="KW-0812">Transmembrane</keyword>
<dbReference type="GO" id="GO:0016798">
    <property type="term" value="F:hydrolase activity, acting on glycosyl bonds"/>
    <property type="evidence" value="ECO:0007669"/>
    <property type="project" value="UniProtKB-KW"/>
</dbReference>
<dbReference type="CDD" id="cd00842">
    <property type="entry name" value="MPP_ASMase"/>
    <property type="match status" value="1"/>
</dbReference>
<evidence type="ECO:0000256" key="9">
    <source>
        <dbReference type="ARBA" id="ARBA00023157"/>
    </source>
</evidence>
<dbReference type="PANTHER" id="PTHR10340:SF34">
    <property type="entry name" value="SPHINGOMYELIN PHOSPHODIESTERASE"/>
    <property type="match status" value="1"/>
</dbReference>
<dbReference type="Proteomes" id="UP001187531">
    <property type="component" value="Unassembled WGS sequence"/>
</dbReference>
<dbReference type="GO" id="GO:0046513">
    <property type="term" value="P:ceramide biosynthetic process"/>
    <property type="evidence" value="ECO:0007669"/>
    <property type="project" value="UniProtKB-ARBA"/>
</dbReference>
<dbReference type="Gene3D" id="3.60.21.10">
    <property type="match status" value="1"/>
</dbReference>
<gene>
    <name evidence="16" type="ORF">QYM36_008434</name>
</gene>
<keyword evidence="14" id="KW-0472">Membrane</keyword>
<comment type="similarity">
    <text evidence="3">Belongs to the acid sphingomyelinase family.</text>
</comment>
<dbReference type="InterPro" id="IPR041805">
    <property type="entry name" value="ASMase/PPN1_MPP"/>
</dbReference>
<comment type="cofactor">
    <cofactor evidence="1">
        <name>Zn(2+)</name>
        <dbReference type="ChEBI" id="CHEBI:29105"/>
    </cofactor>
</comment>
<comment type="catalytic activity">
    <reaction evidence="12">
        <text>a sphingomyelin + H2O = phosphocholine + an N-acylsphing-4-enine + H(+)</text>
        <dbReference type="Rhea" id="RHEA:19253"/>
        <dbReference type="ChEBI" id="CHEBI:15377"/>
        <dbReference type="ChEBI" id="CHEBI:15378"/>
        <dbReference type="ChEBI" id="CHEBI:17636"/>
        <dbReference type="ChEBI" id="CHEBI:52639"/>
        <dbReference type="ChEBI" id="CHEBI:295975"/>
        <dbReference type="EC" id="3.1.4.12"/>
    </reaction>
    <physiologicalReaction direction="left-to-right" evidence="12">
        <dbReference type="Rhea" id="RHEA:19254"/>
    </physiologicalReaction>
</comment>
<dbReference type="PANTHER" id="PTHR10340">
    <property type="entry name" value="SPHINGOMYELIN PHOSPHODIESTERASE"/>
    <property type="match status" value="1"/>
</dbReference>
<dbReference type="PROSITE" id="PS50015">
    <property type="entry name" value="SAP_B"/>
    <property type="match status" value="1"/>
</dbReference>
<evidence type="ECO:0000256" key="1">
    <source>
        <dbReference type="ARBA" id="ARBA00001947"/>
    </source>
</evidence>
<keyword evidence="9" id="KW-1015">Disulfide bond</keyword>
<dbReference type="EMBL" id="JAVRJZ010000001">
    <property type="protein sequence ID" value="KAK2727958.1"/>
    <property type="molecule type" value="Genomic_DNA"/>
</dbReference>
<evidence type="ECO:0000256" key="2">
    <source>
        <dbReference type="ARBA" id="ARBA00004613"/>
    </source>
</evidence>
<keyword evidence="11" id="KW-0326">Glycosidase</keyword>
<dbReference type="InterPro" id="IPR011001">
    <property type="entry name" value="Saposin-like"/>
</dbReference>
<evidence type="ECO:0000256" key="14">
    <source>
        <dbReference type="SAM" id="Phobius"/>
    </source>
</evidence>
<keyword evidence="14" id="KW-1133">Transmembrane helix</keyword>
<comment type="function">
    <text evidence="13">Converts sphingomyelin to ceramide.</text>
</comment>
<evidence type="ECO:0000256" key="4">
    <source>
        <dbReference type="ARBA" id="ARBA00022525"/>
    </source>
</evidence>
<dbReference type="GO" id="GO:0061750">
    <property type="term" value="F:acid sphingomyelin phosphodiesterase activity"/>
    <property type="evidence" value="ECO:0007669"/>
    <property type="project" value="TreeGrafter"/>
</dbReference>
<dbReference type="SMART" id="SM00741">
    <property type="entry name" value="SapB"/>
    <property type="match status" value="1"/>
</dbReference>
<keyword evidence="4" id="KW-0964">Secreted</keyword>
<evidence type="ECO:0000256" key="8">
    <source>
        <dbReference type="ARBA" id="ARBA00022833"/>
    </source>
</evidence>
<dbReference type="GO" id="GO:0005615">
    <property type="term" value="C:extracellular space"/>
    <property type="evidence" value="ECO:0007669"/>
    <property type="project" value="TreeGrafter"/>
</dbReference>
<keyword evidence="17" id="KW-1185">Reference proteome</keyword>
<dbReference type="Pfam" id="PF19272">
    <property type="entry name" value="ASMase_C"/>
    <property type="match status" value="1"/>
</dbReference>
<dbReference type="GO" id="GO:0046872">
    <property type="term" value="F:metal ion binding"/>
    <property type="evidence" value="ECO:0007669"/>
    <property type="project" value="UniProtKB-KW"/>
</dbReference>
<keyword evidence="6" id="KW-0732">Signal</keyword>
<keyword evidence="10" id="KW-0325">Glycoprotein</keyword>
<feature type="domain" description="Saposin B-type" evidence="15">
    <location>
        <begin position="147"/>
        <end position="231"/>
    </location>
</feature>
<dbReference type="SUPFAM" id="SSF47862">
    <property type="entry name" value="Saposin"/>
    <property type="match status" value="1"/>
</dbReference>
<dbReference type="EMBL" id="JAVRJZ010000001">
    <property type="protein sequence ID" value="KAK2727956.1"/>
    <property type="molecule type" value="Genomic_DNA"/>
</dbReference>
<evidence type="ECO:0000259" key="15">
    <source>
        <dbReference type="PROSITE" id="PS50015"/>
    </source>
</evidence>
<protein>
    <recommendedName>
        <fullName evidence="15">Saposin B-type domain-containing protein</fullName>
    </recommendedName>
</protein>
<reference evidence="16" key="1">
    <citation type="submission" date="2023-07" db="EMBL/GenBank/DDBJ databases">
        <title>Chromosome-level genome assembly of Artemia franciscana.</title>
        <authorList>
            <person name="Jo E."/>
        </authorList>
    </citation>
    <scope>NUCLEOTIDE SEQUENCE</scope>
    <source>
        <tissue evidence="16">Whole body</tissue>
    </source>
</reference>
<dbReference type="EMBL" id="JAVRJZ010000001">
    <property type="protein sequence ID" value="KAK2727957.1"/>
    <property type="molecule type" value="Genomic_DNA"/>
</dbReference>
<dbReference type="Pfam" id="PF00149">
    <property type="entry name" value="Metallophos"/>
    <property type="match status" value="1"/>
</dbReference>
<dbReference type="FunFam" id="1.10.225.10:FF:000010">
    <property type="entry name" value="Sphingomyelin phosphodiesterase"/>
    <property type="match status" value="1"/>
</dbReference>
<dbReference type="SUPFAM" id="SSF56300">
    <property type="entry name" value="Metallo-dependent phosphatases"/>
    <property type="match status" value="1"/>
</dbReference>
<organism evidence="16 17">
    <name type="scientific">Artemia franciscana</name>
    <name type="common">Brine shrimp</name>
    <name type="synonym">Artemia sanfranciscana</name>
    <dbReference type="NCBI Taxonomy" id="6661"/>
    <lineage>
        <taxon>Eukaryota</taxon>
        <taxon>Metazoa</taxon>
        <taxon>Ecdysozoa</taxon>
        <taxon>Arthropoda</taxon>
        <taxon>Crustacea</taxon>
        <taxon>Branchiopoda</taxon>
        <taxon>Anostraca</taxon>
        <taxon>Artemiidae</taxon>
        <taxon>Artemia</taxon>
    </lineage>
</organism>
<dbReference type="InterPro" id="IPR004843">
    <property type="entry name" value="Calcineurin-like_PHP"/>
</dbReference>